<dbReference type="EnsemblMetazoa" id="AALB014156-RA">
    <property type="protein sequence ID" value="AALB014156-PA"/>
    <property type="gene ID" value="AALB014156"/>
</dbReference>
<protein>
    <submittedName>
        <fullName evidence="1">DUF4806 domain-containing protein</fullName>
    </submittedName>
</protein>
<dbReference type="VEuPathDB" id="VectorBase:AALB014156"/>
<dbReference type="AlphaFoldDB" id="A0A182FWX1"/>
<sequence>MGESCEETLVERLNNYARENVNLKNIIRSVVRTNKRLIEQKRRLTAELRRIKTLPCDRCPELEHIIEHYQKKIAETEGLVPFYPGAPLCTSVRLSDAQNYGDTVNEFWNEQPVDEDDHNMEAGPTGLGSRAGLPESLSPPTIALSVELMPESSSTLEANIKFPIAESESLDMWENKSKEEENVTKIVTQFTKCYTRIEQKGAFDIFFDRKFLKQCCWDMKKKGCHTRMVNYNAIFRCMHKILRIYMPELQANRIKGSFEAYFKQRMGRSDTMPKAVKPITITFD</sequence>
<dbReference type="InterPro" id="IPR032071">
    <property type="entry name" value="DUF4806"/>
</dbReference>
<reference evidence="1 2" key="1">
    <citation type="journal article" date="2017" name="G3 (Bethesda)">
        <title>The Physical Genome Mapping of Anopheles albimanus Corrected Scaffold Misassemblies and Identified Interarm Rearrangements in Genus Anopheles.</title>
        <authorList>
            <person name="Artemov G.N."/>
            <person name="Peery A.N."/>
            <person name="Jiang X."/>
            <person name="Tu Z."/>
            <person name="Stegniy V.N."/>
            <person name="Sharakhova M.V."/>
            <person name="Sharakhov I.V."/>
        </authorList>
    </citation>
    <scope>NUCLEOTIDE SEQUENCE [LARGE SCALE GENOMIC DNA]</scope>
    <source>
        <strain evidence="1 2">ALBI9_A</strain>
    </source>
</reference>
<name>A0A182FWX1_ANOAL</name>
<evidence type="ECO:0000313" key="2">
    <source>
        <dbReference type="Proteomes" id="UP000069272"/>
    </source>
</evidence>
<keyword evidence="2" id="KW-1185">Reference proteome</keyword>
<dbReference type="Pfam" id="PF16064">
    <property type="entry name" value="DUF4806"/>
    <property type="match status" value="1"/>
</dbReference>
<reference evidence="1" key="2">
    <citation type="submission" date="2022-08" db="UniProtKB">
        <authorList>
            <consortium name="EnsemblMetazoa"/>
        </authorList>
    </citation>
    <scope>IDENTIFICATION</scope>
    <source>
        <strain evidence="1">STECLA/ALBI9_A</strain>
    </source>
</reference>
<accession>A0A182FWX1</accession>
<proteinExistence type="predicted"/>
<dbReference type="Proteomes" id="UP000069272">
    <property type="component" value="Chromosome 2L"/>
</dbReference>
<organism evidence="1 2">
    <name type="scientific">Anopheles albimanus</name>
    <name type="common">New world malaria mosquito</name>
    <dbReference type="NCBI Taxonomy" id="7167"/>
    <lineage>
        <taxon>Eukaryota</taxon>
        <taxon>Metazoa</taxon>
        <taxon>Ecdysozoa</taxon>
        <taxon>Arthropoda</taxon>
        <taxon>Hexapoda</taxon>
        <taxon>Insecta</taxon>
        <taxon>Pterygota</taxon>
        <taxon>Neoptera</taxon>
        <taxon>Endopterygota</taxon>
        <taxon>Diptera</taxon>
        <taxon>Nematocera</taxon>
        <taxon>Culicoidea</taxon>
        <taxon>Culicidae</taxon>
        <taxon>Anophelinae</taxon>
        <taxon>Anopheles</taxon>
    </lineage>
</organism>
<evidence type="ECO:0000313" key="1">
    <source>
        <dbReference type="EnsemblMetazoa" id="AALB014156-PA"/>
    </source>
</evidence>